<proteinExistence type="predicted"/>
<evidence type="ECO:0000313" key="3">
    <source>
        <dbReference type="Proteomes" id="UP001221686"/>
    </source>
</evidence>
<accession>A0ABT5DX19</accession>
<gene>
    <name evidence="2" type="ORF">POL25_12385</name>
</gene>
<feature type="compositionally biased region" description="Pro residues" evidence="1">
    <location>
        <begin position="147"/>
        <end position="160"/>
    </location>
</feature>
<comment type="caution">
    <text evidence="2">The sequence shown here is derived from an EMBL/GenBank/DDBJ whole genome shotgun (WGS) entry which is preliminary data.</text>
</comment>
<feature type="compositionally biased region" description="Basic and acidic residues" evidence="1">
    <location>
        <begin position="1"/>
        <end position="16"/>
    </location>
</feature>
<evidence type="ECO:0000256" key="1">
    <source>
        <dbReference type="SAM" id="MobiDB-lite"/>
    </source>
</evidence>
<feature type="region of interest" description="Disordered" evidence="1">
    <location>
        <begin position="1"/>
        <end position="20"/>
    </location>
</feature>
<dbReference type="RefSeq" id="WP_272086180.1">
    <property type="nucleotide sequence ID" value="NZ_JAQNDL010000001.1"/>
</dbReference>
<sequence>MRDPEDDDVPPRDDRLGFTSSNFRRKLGEGLAGLLDPDGAIGKGKDLVTGVTQATKNEVVRMVSAEVRQFLDGMDTVELLQRVIAGLVIDVKAEIRFSIDPEGQLKSAIKAEKATQRAKEPSAPQASQPPQPSQPSPPSPGAGAATTPPPAPPSSRAPKE</sequence>
<feature type="compositionally biased region" description="Basic and acidic residues" evidence="1">
    <location>
        <begin position="109"/>
        <end position="120"/>
    </location>
</feature>
<name>A0ABT5DX19_9BACT</name>
<feature type="region of interest" description="Disordered" evidence="1">
    <location>
        <begin position="102"/>
        <end position="160"/>
    </location>
</feature>
<organism evidence="2 3">
    <name type="scientific">Nannocystis bainbridge</name>
    <dbReference type="NCBI Taxonomy" id="2995303"/>
    <lineage>
        <taxon>Bacteria</taxon>
        <taxon>Pseudomonadati</taxon>
        <taxon>Myxococcota</taxon>
        <taxon>Polyangia</taxon>
        <taxon>Nannocystales</taxon>
        <taxon>Nannocystaceae</taxon>
        <taxon>Nannocystis</taxon>
    </lineage>
</organism>
<dbReference type="Proteomes" id="UP001221686">
    <property type="component" value="Unassembled WGS sequence"/>
</dbReference>
<evidence type="ECO:0000313" key="2">
    <source>
        <dbReference type="EMBL" id="MDC0717695.1"/>
    </source>
</evidence>
<keyword evidence="3" id="KW-1185">Reference proteome</keyword>
<reference evidence="2 3" key="1">
    <citation type="submission" date="2022-11" db="EMBL/GenBank/DDBJ databases">
        <title>Minimal conservation of predation-associated metabolite biosynthetic gene clusters underscores biosynthetic potential of Myxococcota including descriptions for ten novel species: Archangium lansinium sp. nov., Myxococcus landrumus sp. nov., Nannocystis bai.</title>
        <authorList>
            <person name="Ahearne A."/>
            <person name="Stevens C."/>
            <person name="Dowd S."/>
        </authorList>
    </citation>
    <scope>NUCLEOTIDE SEQUENCE [LARGE SCALE GENOMIC DNA]</scope>
    <source>
        <strain evidence="2 3">BB15-2</strain>
    </source>
</reference>
<feature type="compositionally biased region" description="Pro residues" evidence="1">
    <location>
        <begin position="127"/>
        <end position="140"/>
    </location>
</feature>
<protein>
    <submittedName>
        <fullName evidence="2">Uncharacterized protein</fullName>
    </submittedName>
</protein>
<dbReference type="EMBL" id="JAQNDL010000001">
    <property type="protein sequence ID" value="MDC0717695.1"/>
    <property type="molecule type" value="Genomic_DNA"/>
</dbReference>